<evidence type="ECO:0000313" key="2">
    <source>
        <dbReference type="Proteomes" id="UP001642484"/>
    </source>
</evidence>
<reference evidence="1 2" key="1">
    <citation type="submission" date="2024-02" db="EMBL/GenBank/DDBJ databases">
        <authorList>
            <person name="Chen Y."/>
            <person name="Shah S."/>
            <person name="Dougan E. K."/>
            <person name="Thang M."/>
            <person name="Chan C."/>
        </authorList>
    </citation>
    <scope>NUCLEOTIDE SEQUENCE [LARGE SCALE GENOMIC DNA]</scope>
</reference>
<dbReference type="InterPro" id="IPR036404">
    <property type="entry name" value="Jacalin-like_lectin_dom_sf"/>
</dbReference>
<accession>A0ABP0SIU7</accession>
<dbReference type="Proteomes" id="UP001642484">
    <property type="component" value="Unassembled WGS sequence"/>
</dbReference>
<organism evidence="1 2">
    <name type="scientific">Durusdinium trenchii</name>
    <dbReference type="NCBI Taxonomy" id="1381693"/>
    <lineage>
        <taxon>Eukaryota</taxon>
        <taxon>Sar</taxon>
        <taxon>Alveolata</taxon>
        <taxon>Dinophyceae</taxon>
        <taxon>Suessiales</taxon>
        <taxon>Symbiodiniaceae</taxon>
        <taxon>Durusdinium</taxon>
    </lineage>
</organism>
<dbReference type="EMBL" id="CAXAMN010027695">
    <property type="protein sequence ID" value="CAK9112313.1"/>
    <property type="molecule type" value="Genomic_DNA"/>
</dbReference>
<protein>
    <recommendedName>
        <fullName evidence="3">Jacalin-type lectin domain-containing protein</fullName>
    </recommendedName>
</protein>
<proteinExistence type="predicted"/>
<comment type="caution">
    <text evidence="1">The sequence shown here is derived from an EMBL/GenBank/DDBJ whole genome shotgun (WGS) entry which is preliminary data.</text>
</comment>
<dbReference type="SUPFAM" id="SSF51101">
    <property type="entry name" value="Mannose-binding lectins"/>
    <property type="match status" value="1"/>
</dbReference>
<evidence type="ECO:0008006" key="3">
    <source>
        <dbReference type="Google" id="ProtNLM"/>
    </source>
</evidence>
<gene>
    <name evidence="1" type="ORF">CCMP2556_LOCUS52083</name>
</gene>
<keyword evidence="2" id="KW-1185">Reference proteome</keyword>
<evidence type="ECO:0000313" key="1">
    <source>
        <dbReference type="EMBL" id="CAK9112313.1"/>
    </source>
</evidence>
<name>A0ABP0SIU7_9DINO</name>
<sequence>MLRSRETPPLRGSTTRMATSLSIPSTLVVSSWLCTFFYTKTKEERTTVENSLRANGVFAGTLSVNSTLNTAMNKVQKETEMQWEYQEKVIGADITGPGPENMVQFALDFQGRDLDSPTVIDLSLKCYNEVPELGTSAFNQVCTNLRVLQDLSDRYNELSPSADMARSIQNTYKRYFGIRNPTFTDTTLDTNLAKLDADMASIREAFNSYRGDPIKPVVQPLLPSLELGSPCMYMEWKANDIKGTNLGTNYQVPEETPVAAKYDQTRMDYLDLYAGGDTGGVVHKLCTTFSKTSGRDETSCFGGGTKSPKSFEISYLDGNDKITEVKAWTLGGSPLQRLEFWTKDEMVLGGGSKRGVAKKENDFKIESNCVLVGFRGKAANSVQSFGPIQFCFREAVWDSSCLLSLLEGATSP</sequence>